<dbReference type="InterPro" id="IPR052553">
    <property type="entry name" value="CbiG_hydrolase"/>
</dbReference>
<dbReference type="RefSeq" id="WP_345496280.1">
    <property type="nucleotide sequence ID" value="NZ_BAABJM010000002.1"/>
</dbReference>
<protein>
    <recommendedName>
        <fullName evidence="1">CobE/GbiG C-terminal domain-containing protein</fullName>
    </recommendedName>
</protein>
<dbReference type="PANTHER" id="PTHR37477:SF1">
    <property type="entry name" value="COBALT-PRECORRIN-5A HYDROLASE"/>
    <property type="match status" value="1"/>
</dbReference>
<dbReference type="EMBL" id="BAABJM010000002">
    <property type="protein sequence ID" value="GAA5056188.1"/>
    <property type="molecule type" value="Genomic_DNA"/>
</dbReference>
<keyword evidence="3" id="KW-1185">Reference proteome</keyword>
<dbReference type="InterPro" id="IPR002750">
    <property type="entry name" value="CobE/GbiG_C"/>
</dbReference>
<evidence type="ECO:0000259" key="1">
    <source>
        <dbReference type="Pfam" id="PF01890"/>
    </source>
</evidence>
<evidence type="ECO:0000313" key="3">
    <source>
        <dbReference type="Proteomes" id="UP001500603"/>
    </source>
</evidence>
<sequence>MPGLIIGVGLRPSTSTESVRLAIREVLSERMDGRLTGLATLDRRAREPVLRAIAVEFGVPLHGYSAAELATVAVGEPSSRTAAAVGAASVAEAAALLAADGGRLVIARRVSQGVVVAVAEHGCDVR</sequence>
<gene>
    <name evidence="2" type="ORF">GCM10023318_33300</name>
</gene>
<dbReference type="Proteomes" id="UP001500603">
    <property type="component" value="Unassembled WGS sequence"/>
</dbReference>
<dbReference type="Gene3D" id="3.30.420.180">
    <property type="entry name" value="CobE/GbiG C-terminal domain"/>
    <property type="match status" value="1"/>
</dbReference>
<dbReference type="Pfam" id="PF01890">
    <property type="entry name" value="CbiG_C"/>
    <property type="match status" value="1"/>
</dbReference>
<organism evidence="2 3">
    <name type="scientific">Nocardia callitridis</name>
    <dbReference type="NCBI Taxonomy" id="648753"/>
    <lineage>
        <taxon>Bacteria</taxon>
        <taxon>Bacillati</taxon>
        <taxon>Actinomycetota</taxon>
        <taxon>Actinomycetes</taxon>
        <taxon>Mycobacteriales</taxon>
        <taxon>Nocardiaceae</taxon>
        <taxon>Nocardia</taxon>
    </lineage>
</organism>
<feature type="domain" description="CobE/GbiG C-terminal" evidence="1">
    <location>
        <begin position="4"/>
        <end position="119"/>
    </location>
</feature>
<dbReference type="PANTHER" id="PTHR37477">
    <property type="entry name" value="COBALT-PRECORRIN-5A HYDROLASE"/>
    <property type="match status" value="1"/>
</dbReference>
<dbReference type="SUPFAM" id="SSF159664">
    <property type="entry name" value="CobE/GbiG C-terminal domain-like"/>
    <property type="match status" value="1"/>
</dbReference>
<reference evidence="3" key="1">
    <citation type="journal article" date="2019" name="Int. J. Syst. Evol. Microbiol.">
        <title>The Global Catalogue of Microorganisms (GCM) 10K type strain sequencing project: providing services to taxonomists for standard genome sequencing and annotation.</title>
        <authorList>
            <consortium name="The Broad Institute Genomics Platform"/>
            <consortium name="The Broad Institute Genome Sequencing Center for Infectious Disease"/>
            <person name="Wu L."/>
            <person name="Ma J."/>
        </authorList>
    </citation>
    <scope>NUCLEOTIDE SEQUENCE [LARGE SCALE GENOMIC DNA]</scope>
    <source>
        <strain evidence="3">JCM 18298</strain>
    </source>
</reference>
<dbReference type="InterPro" id="IPR036518">
    <property type="entry name" value="CobE/GbiG_C_sf"/>
</dbReference>
<name>A0ABP9KFG8_9NOCA</name>
<comment type="caution">
    <text evidence="2">The sequence shown here is derived from an EMBL/GenBank/DDBJ whole genome shotgun (WGS) entry which is preliminary data.</text>
</comment>
<accession>A0ABP9KFG8</accession>
<evidence type="ECO:0000313" key="2">
    <source>
        <dbReference type="EMBL" id="GAA5056188.1"/>
    </source>
</evidence>
<proteinExistence type="predicted"/>